<comment type="caution">
    <text evidence="4">The sequence shown here is derived from an EMBL/GenBank/DDBJ whole genome shotgun (WGS) entry which is preliminary data.</text>
</comment>
<evidence type="ECO:0000256" key="1">
    <source>
        <dbReference type="ARBA" id="ARBA00022553"/>
    </source>
</evidence>
<dbReference type="GO" id="GO:0000160">
    <property type="term" value="P:phosphorelay signal transduction system"/>
    <property type="evidence" value="ECO:0007669"/>
    <property type="project" value="InterPro"/>
</dbReference>
<evidence type="ECO:0000256" key="2">
    <source>
        <dbReference type="PROSITE-ProRule" id="PRU00169"/>
    </source>
</evidence>
<evidence type="ECO:0000259" key="3">
    <source>
        <dbReference type="PROSITE" id="PS50110"/>
    </source>
</evidence>
<dbReference type="PANTHER" id="PTHR44591:SF23">
    <property type="entry name" value="CHEY SUBFAMILY"/>
    <property type="match status" value="1"/>
</dbReference>
<sequence length="122" mass="13995">MIQKNLILVVDDDPDSCQILNDFFQSLNYRVQTAEDGQEGLQKFFDLKPCLVVLDVRMPIMDGYQMLKRIRELDSATPVIIVSAQSYLDGADECMKQGATDVLHKPIELDQLEKKVTRYLEK</sequence>
<keyword evidence="5" id="KW-1185">Reference proteome</keyword>
<dbReference type="Proteomes" id="UP000011704">
    <property type="component" value="Unassembled WGS sequence"/>
</dbReference>
<feature type="modified residue" description="4-aspartylphosphate" evidence="2">
    <location>
        <position position="55"/>
    </location>
</feature>
<protein>
    <recommendedName>
        <fullName evidence="3">Response regulatory domain-containing protein</fullName>
    </recommendedName>
</protein>
<dbReference type="RefSeq" id="WP_005009699.1">
    <property type="nucleotide sequence ID" value="NZ_HG422173.1"/>
</dbReference>
<dbReference type="InterPro" id="IPR011006">
    <property type="entry name" value="CheY-like_superfamily"/>
</dbReference>
<dbReference type="CDD" id="cd00156">
    <property type="entry name" value="REC"/>
    <property type="match status" value="1"/>
</dbReference>
<accession>M1Z0K9</accession>
<dbReference type="Gene3D" id="3.40.50.2300">
    <property type="match status" value="1"/>
</dbReference>
<keyword evidence="1 2" id="KW-0597">Phosphoprotein</keyword>
<dbReference type="PROSITE" id="PS50110">
    <property type="entry name" value="RESPONSE_REGULATORY"/>
    <property type="match status" value="1"/>
</dbReference>
<name>M1Z0K9_NITG3</name>
<dbReference type="STRING" id="1266370.NITGR_610003"/>
<dbReference type="InterPro" id="IPR001789">
    <property type="entry name" value="Sig_transdc_resp-reg_receiver"/>
</dbReference>
<organism evidence="4 5">
    <name type="scientific">Nitrospina gracilis (strain 3/211)</name>
    <dbReference type="NCBI Taxonomy" id="1266370"/>
    <lineage>
        <taxon>Bacteria</taxon>
        <taxon>Pseudomonadati</taxon>
        <taxon>Nitrospinota/Tectimicrobiota group</taxon>
        <taxon>Nitrospinota</taxon>
        <taxon>Nitrospinia</taxon>
        <taxon>Nitrospinales</taxon>
        <taxon>Nitrospinaceae</taxon>
        <taxon>Nitrospina</taxon>
    </lineage>
</organism>
<dbReference type="SMART" id="SM00448">
    <property type="entry name" value="REC"/>
    <property type="match status" value="1"/>
</dbReference>
<dbReference type="PANTHER" id="PTHR44591">
    <property type="entry name" value="STRESS RESPONSE REGULATOR PROTEIN 1"/>
    <property type="match status" value="1"/>
</dbReference>
<reference evidence="4 5" key="1">
    <citation type="journal article" date="2013" name="Front. Microbiol.">
        <title>The genome of Nitrospina gracilis illuminates the metabolism and evolution of the major marine nitrite oxidizer.</title>
        <authorList>
            <person name="Luecker S."/>
            <person name="Nowka B."/>
            <person name="Rattei T."/>
            <person name="Spieck E."/>
            <person name="and Daims H."/>
        </authorList>
    </citation>
    <scope>NUCLEOTIDE SEQUENCE [LARGE SCALE GENOMIC DNA]</scope>
    <source>
        <strain evidence="4 5">3/211</strain>
    </source>
</reference>
<dbReference type="Pfam" id="PF00072">
    <property type="entry name" value="Response_reg"/>
    <property type="match status" value="1"/>
</dbReference>
<dbReference type="HOGENOM" id="CLU_000445_69_12_0"/>
<dbReference type="SUPFAM" id="SSF52172">
    <property type="entry name" value="CheY-like"/>
    <property type="match status" value="1"/>
</dbReference>
<proteinExistence type="predicted"/>
<evidence type="ECO:0000313" key="5">
    <source>
        <dbReference type="Proteomes" id="UP000011704"/>
    </source>
</evidence>
<dbReference type="InterPro" id="IPR050595">
    <property type="entry name" value="Bact_response_regulator"/>
</dbReference>
<feature type="domain" description="Response regulatory" evidence="3">
    <location>
        <begin position="6"/>
        <end position="120"/>
    </location>
</feature>
<dbReference type="OrthoDB" id="9788090at2"/>
<dbReference type="AlphaFoldDB" id="M1Z0K9"/>
<evidence type="ECO:0000313" key="4">
    <source>
        <dbReference type="EMBL" id="CCQ91245.1"/>
    </source>
</evidence>
<gene>
    <name evidence="4" type="ORF">NITGR_610003</name>
</gene>
<dbReference type="EMBL" id="CAQJ01000068">
    <property type="protein sequence ID" value="CCQ91245.1"/>
    <property type="molecule type" value="Genomic_DNA"/>
</dbReference>
<dbReference type="InParanoid" id="M1Z0K9"/>